<sequence>MGVHYIYFLLVLLAVVLYWLAKRNAKSSVGRTIYKSTGIHTEYLSIDLEKGHVTGRVSYQGKVYMLVYVDVAADTVKVKGSIQDLIHLTDNMKEEDYIEVIRTTAKFYIENGINNPDVYYEAQAKSN</sequence>
<evidence type="ECO:0000256" key="1">
    <source>
        <dbReference type="SAM" id="Phobius"/>
    </source>
</evidence>
<dbReference type="Proteomes" id="UP000737402">
    <property type="component" value="Unassembled WGS sequence"/>
</dbReference>
<accession>A0ABS2NYT4</accession>
<gene>
    <name evidence="2" type="ORF">JOC95_001641</name>
</gene>
<protein>
    <submittedName>
        <fullName evidence="2">Uncharacterized protein (DUF58 family)</fullName>
    </submittedName>
</protein>
<evidence type="ECO:0000313" key="3">
    <source>
        <dbReference type="Proteomes" id="UP000737402"/>
    </source>
</evidence>
<comment type="caution">
    <text evidence="2">The sequence shown here is derived from an EMBL/GenBank/DDBJ whole genome shotgun (WGS) entry which is preliminary data.</text>
</comment>
<name>A0ABS2NYT4_9BACI</name>
<keyword evidence="3" id="KW-1185">Reference proteome</keyword>
<keyword evidence="1" id="KW-0472">Membrane</keyword>
<dbReference type="RefSeq" id="WP_204415034.1">
    <property type="nucleotide sequence ID" value="NZ_JAFBED010000003.1"/>
</dbReference>
<dbReference type="EMBL" id="JAFBED010000003">
    <property type="protein sequence ID" value="MBM7619789.1"/>
    <property type="molecule type" value="Genomic_DNA"/>
</dbReference>
<evidence type="ECO:0000313" key="2">
    <source>
        <dbReference type="EMBL" id="MBM7619789.1"/>
    </source>
</evidence>
<proteinExistence type="predicted"/>
<feature type="transmembrane region" description="Helical" evidence="1">
    <location>
        <begin position="6"/>
        <end position="21"/>
    </location>
</feature>
<keyword evidence="1" id="KW-1133">Transmembrane helix</keyword>
<reference evidence="2 3" key="1">
    <citation type="submission" date="2021-01" db="EMBL/GenBank/DDBJ databases">
        <title>Genomic Encyclopedia of Type Strains, Phase IV (KMG-IV): sequencing the most valuable type-strain genomes for metagenomic binning, comparative biology and taxonomic classification.</title>
        <authorList>
            <person name="Goeker M."/>
        </authorList>
    </citation>
    <scope>NUCLEOTIDE SEQUENCE [LARGE SCALE GENOMIC DNA]</scope>
    <source>
        <strain evidence="2 3">DSM 25879</strain>
    </source>
</reference>
<keyword evidence="1" id="KW-0812">Transmembrane</keyword>
<organism evidence="2 3">
    <name type="scientific">Sutcliffiella tianshenii</name>
    <dbReference type="NCBI Taxonomy" id="1463404"/>
    <lineage>
        <taxon>Bacteria</taxon>
        <taxon>Bacillati</taxon>
        <taxon>Bacillota</taxon>
        <taxon>Bacilli</taxon>
        <taxon>Bacillales</taxon>
        <taxon>Bacillaceae</taxon>
        <taxon>Sutcliffiella</taxon>
    </lineage>
</organism>